<feature type="transmembrane region" description="Helical" evidence="1">
    <location>
        <begin position="294"/>
        <end position="313"/>
    </location>
</feature>
<evidence type="ECO:0000313" key="3">
    <source>
        <dbReference type="Proteomes" id="UP001202961"/>
    </source>
</evidence>
<comment type="caution">
    <text evidence="2">The sequence shown here is derived from an EMBL/GenBank/DDBJ whole genome shotgun (WGS) entry which is preliminary data.</text>
</comment>
<feature type="transmembrane region" description="Helical" evidence="1">
    <location>
        <begin position="100"/>
        <end position="133"/>
    </location>
</feature>
<organism evidence="2 3">
    <name type="scientific">Aporhodopirellula aestuarii</name>
    <dbReference type="NCBI Taxonomy" id="2950107"/>
    <lineage>
        <taxon>Bacteria</taxon>
        <taxon>Pseudomonadati</taxon>
        <taxon>Planctomycetota</taxon>
        <taxon>Planctomycetia</taxon>
        <taxon>Pirellulales</taxon>
        <taxon>Pirellulaceae</taxon>
        <taxon>Aporhodopirellula</taxon>
    </lineage>
</organism>
<protein>
    <recommendedName>
        <fullName evidence="4">ABC transporter permease</fullName>
    </recommendedName>
</protein>
<feature type="transmembrane region" description="Helical" evidence="1">
    <location>
        <begin position="29"/>
        <end position="48"/>
    </location>
</feature>
<feature type="transmembrane region" description="Helical" evidence="1">
    <location>
        <begin position="319"/>
        <end position="342"/>
    </location>
</feature>
<dbReference type="EMBL" id="JAMQBK010000023">
    <property type="protein sequence ID" value="MCM2370502.1"/>
    <property type="molecule type" value="Genomic_DNA"/>
</dbReference>
<keyword evidence="1" id="KW-0472">Membrane</keyword>
<evidence type="ECO:0000313" key="2">
    <source>
        <dbReference type="EMBL" id="MCM2370502.1"/>
    </source>
</evidence>
<feature type="transmembrane region" description="Helical" evidence="1">
    <location>
        <begin position="427"/>
        <end position="448"/>
    </location>
</feature>
<feature type="transmembrane region" description="Helical" evidence="1">
    <location>
        <begin position="219"/>
        <end position="244"/>
    </location>
</feature>
<proteinExistence type="predicted"/>
<reference evidence="2 3" key="1">
    <citation type="journal article" date="2022" name="Syst. Appl. Microbiol.">
        <title>Rhodopirellula aestuarii sp. nov., a novel member of the genus Rhodopirellula isolated from brackish sediments collected in the Tagus River estuary, Portugal.</title>
        <authorList>
            <person name="Vitorino I.R."/>
            <person name="Klimek D."/>
            <person name="Calusinska M."/>
            <person name="Lobo-da-Cunha A."/>
            <person name="Vasconcelos V."/>
            <person name="Lage O.M."/>
        </authorList>
    </citation>
    <scope>NUCLEOTIDE SEQUENCE [LARGE SCALE GENOMIC DNA]</scope>
    <source>
        <strain evidence="2 3">ICT_H3.1</strain>
    </source>
</reference>
<dbReference type="RefSeq" id="WP_250928170.1">
    <property type="nucleotide sequence ID" value="NZ_JAMQBK010000023.1"/>
</dbReference>
<feature type="transmembrane region" description="Helical" evidence="1">
    <location>
        <begin position="489"/>
        <end position="511"/>
    </location>
</feature>
<accession>A0ABT0U0Y9</accession>
<evidence type="ECO:0000256" key="1">
    <source>
        <dbReference type="SAM" id="Phobius"/>
    </source>
</evidence>
<keyword evidence="1" id="KW-0812">Transmembrane</keyword>
<feature type="transmembrane region" description="Helical" evidence="1">
    <location>
        <begin position="454"/>
        <end position="477"/>
    </location>
</feature>
<keyword evidence="3" id="KW-1185">Reference proteome</keyword>
<feature type="transmembrane region" description="Helical" evidence="1">
    <location>
        <begin position="60"/>
        <end position="80"/>
    </location>
</feature>
<feature type="transmembrane region" description="Helical" evidence="1">
    <location>
        <begin position="400"/>
        <end position="420"/>
    </location>
</feature>
<keyword evidence="1" id="KW-1133">Transmembrane helix</keyword>
<feature type="transmembrane region" description="Helical" evidence="1">
    <location>
        <begin position="145"/>
        <end position="172"/>
    </location>
</feature>
<name>A0ABT0U0Y9_9BACT</name>
<evidence type="ECO:0008006" key="4">
    <source>
        <dbReference type="Google" id="ProtNLM"/>
    </source>
</evidence>
<gene>
    <name evidence="2" type="ORF">NB063_07665</name>
</gene>
<dbReference type="Proteomes" id="UP001202961">
    <property type="component" value="Unassembled WGS sequence"/>
</dbReference>
<feature type="transmembrane region" description="Helical" evidence="1">
    <location>
        <begin position="363"/>
        <end position="388"/>
    </location>
</feature>
<sequence>MIASPSFPIAAVRPLWHLLWKDLRLLRSLMLAALIGPLVLAVLLSVNHSMWGVDMRGKEGAFGALWFLPGLVTLGAAPMLVGTENEERTFDWIRRLPTPWWLIVISKMIAGLLLILTSIIWVGAIYCFCYVFLDLKLELRLNQTSVVWVGFVGFCLLTYSNVVVLTCGFLTAFSIRNSLASAIAILPIAIVWLIAVSLYADRFIPTASRGGSLGDLGVFWQQAVVYAVPLLFHVLMIGVVFGLAKRRLVAPSDESWRLLSLAPDARPVALKMCGAERPSIFRAMVWQHAAQNRWLLHAVVLVAIGSMVMLAMTNGLGDVHGFLTFAVFMLLQMTLGVSVFHGDNRMPRRYFFADRGVSPAMVWWTRMLVPASLAFAISIAWILISLLWRFEASYLDYKGMILLGLYTLCFLIGASTGQWVRRGVMAYFAAPGVAYFGVILAALAASPLPEVFETFAVVSIMGAIALLALLGSTWHLSLLTLRGKERWELWLPAWGWISLPILVIAIASVSARLLEFTALLGDTGS</sequence>
<feature type="transmembrane region" description="Helical" evidence="1">
    <location>
        <begin position="179"/>
        <end position="199"/>
    </location>
</feature>